<dbReference type="AlphaFoldDB" id="A0A6J4KIQ5"/>
<gene>
    <name evidence="1" type="ORF">AVDCRST_MAG56-5962</name>
</gene>
<dbReference type="EMBL" id="CADCTQ010000484">
    <property type="protein sequence ID" value="CAA9306719.1"/>
    <property type="molecule type" value="Genomic_DNA"/>
</dbReference>
<proteinExistence type="predicted"/>
<protein>
    <submittedName>
        <fullName evidence="1">Uncharacterized protein</fullName>
    </submittedName>
</protein>
<organism evidence="1">
    <name type="scientific">uncultured Cytophagales bacterium</name>
    <dbReference type="NCBI Taxonomy" id="158755"/>
    <lineage>
        <taxon>Bacteria</taxon>
        <taxon>Pseudomonadati</taxon>
        <taxon>Bacteroidota</taxon>
        <taxon>Sphingobacteriia</taxon>
        <taxon>Sphingobacteriales</taxon>
        <taxon>environmental samples</taxon>
    </lineage>
</organism>
<reference evidence="1" key="1">
    <citation type="submission" date="2020-02" db="EMBL/GenBank/DDBJ databases">
        <authorList>
            <person name="Meier V. D."/>
        </authorList>
    </citation>
    <scope>NUCLEOTIDE SEQUENCE</scope>
    <source>
        <strain evidence="1">AVDCRST_MAG56</strain>
    </source>
</reference>
<sequence>MEEGNRNDLLHGKEKCTLRTDFPVNAAHRYGSPPFFKEGPGVVLLITHCLSNTNKSIFHF</sequence>
<accession>A0A6J4KIQ5</accession>
<evidence type="ECO:0000313" key="1">
    <source>
        <dbReference type="EMBL" id="CAA9306719.1"/>
    </source>
</evidence>
<name>A0A6J4KIQ5_9SPHI</name>